<keyword evidence="3" id="KW-1185">Reference proteome</keyword>
<dbReference type="RefSeq" id="WP_184667659.1">
    <property type="nucleotide sequence ID" value="NZ_BAABAI010000031.1"/>
</dbReference>
<accession>A0A7W7WVI1</accession>
<dbReference type="EMBL" id="JACHJS010000001">
    <property type="protein sequence ID" value="MBB4964563.1"/>
    <property type="molecule type" value="Genomic_DNA"/>
</dbReference>
<evidence type="ECO:0000256" key="1">
    <source>
        <dbReference type="SAM" id="SignalP"/>
    </source>
</evidence>
<reference evidence="2 3" key="1">
    <citation type="submission" date="2020-08" db="EMBL/GenBank/DDBJ databases">
        <title>Sequencing the genomes of 1000 actinobacteria strains.</title>
        <authorList>
            <person name="Klenk H.-P."/>
        </authorList>
    </citation>
    <scope>NUCLEOTIDE SEQUENCE [LARGE SCALE GENOMIC DNA]</scope>
    <source>
        <strain evidence="2 3">DSM 45084</strain>
    </source>
</reference>
<organism evidence="2 3">
    <name type="scientific">Saccharothrix violaceirubra</name>
    <dbReference type="NCBI Taxonomy" id="413306"/>
    <lineage>
        <taxon>Bacteria</taxon>
        <taxon>Bacillati</taxon>
        <taxon>Actinomycetota</taxon>
        <taxon>Actinomycetes</taxon>
        <taxon>Pseudonocardiales</taxon>
        <taxon>Pseudonocardiaceae</taxon>
        <taxon>Saccharothrix</taxon>
    </lineage>
</organism>
<evidence type="ECO:0000313" key="2">
    <source>
        <dbReference type="EMBL" id="MBB4964563.1"/>
    </source>
</evidence>
<dbReference type="Proteomes" id="UP000542674">
    <property type="component" value="Unassembled WGS sequence"/>
</dbReference>
<sequence length="92" mass="8963">MHRAVTTLIAATALAVSVVSAPAASAREAVASAPADCVAHLAANGFTDTPAATSVCRVATVDPSFCEEVLGGRGVARAVAVEACRLAATAGV</sequence>
<feature type="chain" id="PRO_5030938540" evidence="1">
    <location>
        <begin position="27"/>
        <end position="92"/>
    </location>
</feature>
<feature type="signal peptide" evidence="1">
    <location>
        <begin position="1"/>
        <end position="26"/>
    </location>
</feature>
<proteinExistence type="predicted"/>
<comment type="caution">
    <text evidence="2">The sequence shown here is derived from an EMBL/GenBank/DDBJ whole genome shotgun (WGS) entry which is preliminary data.</text>
</comment>
<name>A0A7W7WVI1_9PSEU</name>
<dbReference type="AlphaFoldDB" id="A0A7W7WVI1"/>
<evidence type="ECO:0000313" key="3">
    <source>
        <dbReference type="Proteomes" id="UP000542674"/>
    </source>
</evidence>
<protein>
    <submittedName>
        <fullName evidence="2">Uncharacterized protein</fullName>
    </submittedName>
</protein>
<gene>
    <name evidence="2" type="ORF">F4559_001922</name>
</gene>
<keyword evidence="1" id="KW-0732">Signal</keyword>